<dbReference type="Pfam" id="PF01609">
    <property type="entry name" value="DDE_Tnp_1"/>
    <property type="match status" value="1"/>
</dbReference>
<feature type="region of interest" description="Disordered" evidence="1">
    <location>
        <begin position="16"/>
        <end position="35"/>
    </location>
</feature>
<comment type="caution">
    <text evidence="3">The sequence shown here is derived from an EMBL/GenBank/DDBJ whole genome shotgun (WGS) entry which is preliminary data.</text>
</comment>
<dbReference type="PANTHER" id="PTHR30007:SF0">
    <property type="entry name" value="TRANSPOSASE"/>
    <property type="match status" value="1"/>
</dbReference>
<dbReference type="GO" id="GO:0006313">
    <property type="term" value="P:DNA transposition"/>
    <property type="evidence" value="ECO:0007669"/>
    <property type="project" value="InterPro"/>
</dbReference>
<dbReference type="EMBL" id="JACHFK010000013">
    <property type="protein sequence ID" value="MBB5378513.1"/>
    <property type="molecule type" value="Genomic_DNA"/>
</dbReference>
<dbReference type="GO" id="GO:0003677">
    <property type="term" value="F:DNA binding"/>
    <property type="evidence" value="ECO:0007669"/>
    <property type="project" value="InterPro"/>
</dbReference>
<feature type="domain" description="Transposase IS4-like" evidence="2">
    <location>
        <begin position="12"/>
        <end position="179"/>
    </location>
</feature>
<dbReference type="GO" id="GO:0004803">
    <property type="term" value="F:transposase activity"/>
    <property type="evidence" value="ECO:0007669"/>
    <property type="project" value="InterPro"/>
</dbReference>
<evidence type="ECO:0000313" key="3">
    <source>
        <dbReference type="EMBL" id="MBB5378513.1"/>
    </source>
</evidence>
<protein>
    <submittedName>
        <fullName evidence="3">Putative transposase</fullName>
    </submittedName>
</protein>
<organism evidence="3 4">
    <name type="scientific">Deinococcus metalli</name>
    <dbReference type="NCBI Taxonomy" id="1141878"/>
    <lineage>
        <taxon>Bacteria</taxon>
        <taxon>Thermotogati</taxon>
        <taxon>Deinococcota</taxon>
        <taxon>Deinococci</taxon>
        <taxon>Deinococcales</taxon>
        <taxon>Deinococcaceae</taxon>
        <taxon>Deinococcus</taxon>
    </lineage>
</organism>
<proteinExistence type="predicted"/>
<gene>
    <name evidence="3" type="ORF">HNQ07_004020</name>
</gene>
<evidence type="ECO:0000313" key="4">
    <source>
        <dbReference type="Proteomes" id="UP000539473"/>
    </source>
</evidence>
<dbReference type="InterPro" id="IPR002559">
    <property type="entry name" value="Transposase_11"/>
</dbReference>
<dbReference type="AlphaFoldDB" id="A0A7W8NSZ9"/>
<sequence>MSLGRTPEAHAAIIDSQSVKTAENGGPHGFDGHKQVNGRKRHILVDTLGLLLKVVVHSAGLVDRVGGKLLLQAVHGHFPGLQKIWADQGYTGKFKHWASELLHLDFEVVYPWWRQLQRYLPEALEAQGFDPHGFHVLPRRWVVERSFAWLGRYRRLSKDFETLPCSEETWCYAAMSRLLLKRLTMT</sequence>
<evidence type="ECO:0000259" key="2">
    <source>
        <dbReference type="Pfam" id="PF01609"/>
    </source>
</evidence>
<reference evidence="3 4" key="1">
    <citation type="submission" date="2020-08" db="EMBL/GenBank/DDBJ databases">
        <title>Genomic Encyclopedia of Type Strains, Phase IV (KMG-IV): sequencing the most valuable type-strain genomes for metagenomic binning, comparative biology and taxonomic classification.</title>
        <authorList>
            <person name="Goeker M."/>
        </authorList>
    </citation>
    <scope>NUCLEOTIDE SEQUENCE [LARGE SCALE GENOMIC DNA]</scope>
    <source>
        <strain evidence="3 4">DSM 27521</strain>
    </source>
</reference>
<name>A0A7W8NSZ9_9DEIO</name>
<evidence type="ECO:0000256" key="1">
    <source>
        <dbReference type="SAM" id="MobiDB-lite"/>
    </source>
</evidence>
<accession>A0A7W8NSZ9</accession>
<dbReference type="Proteomes" id="UP000539473">
    <property type="component" value="Unassembled WGS sequence"/>
</dbReference>
<dbReference type="PANTHER" id="PTHR30007">
    <property type="entry name" value="PHP DOMAIN PROTEIN"/>
    <property type="match status" value="1"/>
</dbReference>